<dbReference type="SUPFAM" id="SSF47336">
    <property type="entry name" value="ACP-like"/>
    <property type="match status" value="1"/>
</dbReference>
<dbReference type="InterPro" id="IPR010071">
    <property type="entry name" value="AA_adenyl_dom"/>
</dbReference>
<sequence length="570" mass="60618">MNMVHEVLAERVAATPDKVAVRGDDCVLTYAELDARANRAGERLRALGMGRESTVGVVARRSVELVVTLLGVLKSGAAYVPVDPRQPDRWRTTALRSAGVQHLVDETGTALPGYEAARPDPAAGQALGTAGGHLAYVAFTSGSTGTPRGVAVPHEAVLRLALDPTCAPLDPHDRYLQFAPVAFDASTFEIWPPLLGGAELVVHPASEPSSAELAEFISAQKITTLWMTAGLFQLMVDAHVDHLAGVRRLVVGGDVVSPRHAAEILARVPGLRLVNGYGPTENTTFTCCHEVAPGEPGPLPIGRPITGTGVRVLDARLTPAVEGELYATGSGLARGYAGAPGLTAARFVCDPWSSPPGGRMYRTGDRVRVRPDGVLEFLGRADRQIKINGFRVEPGEVESALATQPGVRAVAVVAQPTTTGTQQLVAFVAPHRGQVLSVLGLRKQATAALPDYARPASYRVVDGLPLTVNGKVDRAELAGRVSRERPDLFTDYVPPRSLLEKQIAEMWSDLLGIDRIGVDDDFIVLGGHSLLSMRMTADIATEFAVALTPLDFYLRPTVAGLATLIEERTL</sequence>
<dbReference type="InterPro" id="IPR020806">
    <property type="entry name" value="PKS_PP-bd"/>
</dbReference>
<dbReference type="EMBL" id="LFBV01000007">
    <property type="protein sequence ID" value="OKH92130.1"/>
    <property type="molecule type" value="Genomic_DNA"/>
</dbReference>
<evidence type="ECO:0000313" key="4">
    <source>
        <dbReference type="EMBL" id="OKH92130.1"/>
    </source>
</evidence>
<dbReference type="GeneID" id="96790074"/>
<dbReference type="GO" id="GO:0043041">
    <property type="term" value="P:amino acid activation for nonribosomal peptide biosynthetic process"/>
    <property type="evidence" value="ECO:0007669"/>
    <property type="project" value="TreeGrafter"/>
</dbReference>
<dbReference type="Pfam" id="PF00550">
    <property type="entry name" value="PP-binding"/>
    <property type="match status" value="1"/>
</dbReference>
<dbReference type="InterPro" id="IPR036736">
    <property type="entry name" value="ACP-like_sf"/>
</dbReference>
<dbReference type="Proteomes" id="UP000186455">
    <property type="component" value="Unassembled WGS sequence"/>
</dbReference>
<keyword evidence="1" id="KW-0596">Phosphopantetheine</keyword>
<dbReference type="InterPro" id="IPR025110">
    <property type="entry name" value="AMP-bd_C"/>
</dbReference>
<dbReference type="CDD" id="cd12117">
    <property type="entry name" value="A_NRPS_Srf_like"/>
    <property type="match status" value="1"/>
</dbReference>
<dbReference type="Gene3D" id="3.30.300.30">
    <property type="match status" value="1"/>
</dbReference>
<dbReference type="PANTHER" id="PTHR45527">
    <property type="entry name" value="NONRIBOSOMAL PEPTIDE SYNTHETASE"/>
    <property type="match status" value="1"/>
</dbReference>
<protein>
    <recommendedName>
        <fullName evidence="3">Carrier domain-containing protein</fullName>
    </recommendedName>
</protein>
<dbReference type="GO" id="GO:0005737">
    <property type="term" value="C:cytoplasm"/>
    <property type="evidence" value="ECO:0007669"/>
    <property type="project" value="TreeGrafter"/>
</dbReference>
<dbReference type="InterPro" id="IPR009081">
    <property type="entry name" value="PP-bd_ACP"/>
</dbReference>
<dbReference type="Pfam" id="PF13193">
    <property type="entry name" value="AMP-binding_C"/>
    <property type="match status" value="1"/>
</dbReference>
<dbReference type="GO" id="GO:0044550">
    <property type="term" value="P:secondary metabolite biosynthetic process"/>
    <property type="evidence" value="ECO:0007669"/>
    <property type="project" value="TreeGrafter"/>
</dbReference>
<comment type="caution">
    <text evidence="4">The sequence shown here is derived from an EMBL/GenBank/DDBJ whole genome shotgun (WGS) entry which is preliminary data.</text>
</comment>
<dbReference type="Pfam" id="PF00501">
    <property type="entry name" value="AMP-binding"/>
    <property type="match status" value="1"/>
</dbReference>
<dbReference type="NCBIfam" id="TIGR01733">
    <property type="entry name" value="AA-adenyl-dom"/>
    <property type="match status" value="1"/>
</dbReference>
<keyword evidence="5" id="KW-1185">Reference proteome</keyword>
<dbReference type="RefSeq" id="WP_073792437.1">
    <property type="nucleotide sequence ID" value="NZ_CP109583.1"/>
</dbReference>
<dbReference type="PROSITE" id="PS00455">
    <property type="entry name" value="AMP_BINDING"/>
    <property type="match status" value="1"/>
</dbReference>
<evidence type="ECO:0000256" key="2">
    <source>
        <dbReference type="ARBA" id="ARBA00022553"/>
    </source>
</evidence>
<dbReference type="GO" id="GO:0017000">
    <property type="term" value="P:antibiotic biosynthetic process"/>
    <property type="evidence" value="ECO:0007669"/>
    <property type="project" value="UniProtKB-ARBA"/>
</dbReference>
<dbReference type="InterPro" id="IPR000873">
    <property type="entry name" value="AMP-dep_synth/lig_dom"/>
</dbReference>
<evidence type="ECO:0000259" key="3">
    <source>
        <dbReference type="PROSITE" id="PS50075"/>
    </source>
</evidence>
<name>A0A1Q4V326_9ACTN</name>
<dbReference type="PROSITE" id="PS50075">
    <property type="entry name" value="CARRIER"/>
    <property type="match status" value="1"/>
</dbReference>
<dbReference type="AlphaFoldDB" id="A0A1Q4V326"/>
<feature type="domain" description="Carrier" evidence="3">
    <location>
        <begin position="494"/>
        <end position="569"/>
    </location>
</feature>
<dbReference type="STRING" id="1048205.AB852_24510"/>
<reference evidence="4 5" key="1">
    <citation type="submission" date="2015-06" db="EMBL/GenBank/DDBJ databases">
        <title>Cloning and characterization of the uncialamcin biosynthetic gene cluster.</title>
        <authorList>
            <person name="Yan X."/>
            <person name="Huang T."/>
            <person name="Ge H."/>
            <person name="Shen B."/>
        </authorList>
    </citation>
    <scope>NUCLEOTIDE SEQUENCE [LARGE SCALE GENOMIC DNA]</scope>
    <source>
        <strain evidence="4 5">DCA2648</strain>
    </source>
</reference>
<gene>
    <name evidence="4" type="ORF">AB852_24510</name>
</gene>
<evidence type="ECO:0000256" key="1">
    <source>
        <dbReference type="ARBA" id="ARBA00022450"/>
    </source>
</evidence>
<dbReference type="SUPFAM" id="SSF56801">
    <property type="entry name" value="Acetyl-CoA synthetase-like"/>
    <property type="match status" value="1"/>
</dbReference>
<dbReference type="InterPro" id="IPR020845">
    <property type="entry name" value="AMP-binding_CS"/>
</dbReference>
<dbReference type="PANTHER" id="PTHR45527:SF1">
    <property type="entry name" value="FATTY ACID SYNTHASE"/>
    <property type="match status" value="1"/>
</dbReference>
<dbReference type="InterPro" id="IPR045851">
    <property type="entry name" value="AMP-bd_C_sf"/>
</dbReference>
<organism evidence="4 5">
    <name type="scientific">Streptomyces uncialis</name>
    <dbReference type="NCBI Taxonomy" id="1048205"/>
    <lineage>
        <taxon>Bacteria</taxon>
        <taxon>Bacillati</taxon>
        <taxon>Actinomycetota</taxon>
        <taxon>Actinomycetes</taxon>
        <taxon>Kitasatosporales</taxon>
        <taxon>Streptomycetaceae</taxon>
        <taxon>Streptomyces</taxon>
    </lineage>
</organism>
<dbReference type="Gene3D" id="2.30.38.10">
    <property type="entry name" value="Luciferase, Domain 3"/>
    <property type="match status" value="1"/>
</dbReference>
<keyword evidence="2" id="KW-0597">Phosphoprotein</keyword>
<evidence type="ECO:0000313" key="5">
    <source>
        <dbReference type="Proteomes" id="UP000186455"/>
    </source>
</evidence>
<dbReference type="Gene3D" id="3.40.50.980">
    <property type="match status" value="2"/>
</dbReference>
<dbReference type="Gene3D" id="3.40.50.1820">
    <property type="entry name" value="alpha/beta hydrolase"/>
    <property type="match status" value="1"/>
</dbReference>
<dbReference type="GO" id="GO:0031177">
    <property type="term" value="F:phosphopantetheine binding"/>
    <property type="evidence" value="ECO:0007669"/>
    <property type="project" value="InterPro"/>
</dbReference>
<proteinExistence type="predicted"/>
<dbReference type="SMART" id="SM00823">
    <property type="entry name" value="PKS_PP"/>
    <property type="match status" value="1"/>
</dbReference>
<dbReference type="InterPro" id="IPR029058">
    <property type="entry name" value="AB_hydrolase_fold"/>
</dbReference>
<accession>A0A1Q4V326</accession>